<reference evidence="2" key="1">
    <citation type="submission" date="2020-05" db="EMBL/GenBank/DDBJ databases">
        <authorList>
            <person name="Rincon C."/>
            <person name="Sanders R I."/>
            <person name="Robbins C."/>
            <person name="Chaturvedi A."/>
        </authorList>
    </citation>
    <scope>NUCLEOTIDE SEQUENCE</scope>
    <source>
        <strain evidence="2">CHB12</strain>
    </source>
</reference>
<evidence type="ECO:0000256" key="1">
    <source>
        <dbReference type="SAM" id="MobiDB-lite"/>
    </source>
</evidence>
<organism evidence="2 3">
    <name type="scientific">Rhizophagus irregularis</name>
    <dbReference type="NCBI Taxonomy" id="588596"/>
    <lineage>
        <taxon>Eukaryota</taxon>
        <taxon>Fungi</taxon>
        <taxon>Fungi incertae sedis</taxon>
        <taxon>Mucoromycota</taxon>
        <taxon>Glomeromycotina</taxon>
        <taxon>Glomeromycetes</taxon>
        <taxon>Glomerales</taxon>
        <taxon>Glomeraceae</taxon>
        <taxon>Rhizophagus</taxon>
    </lineage>
</organism>
<comment type="caution">
    <text evidence="2">The sequence shown here is derived from an EMBL/GenBank/DDBJ whole genome shotgun (WGS) entry which is preliminary data.</text>
</comment>
<dbReference type="OrthoDB" id="2432793at2759"/>
<name>A0A916E5J4_9GLOM</name>
<dbReference type="Proteomes" id="UP000684084">
    <property type="component" value="Unassembled WGS sequence"/>
</dbReference>
<evidence type="ECO:0000313" key="2">
    <source>
        <dbReference type="EMBL" id="CAB5364046.1"/>
    </source>
</evidence>
<dbReference type="VEuPathDB" id="FungiDB:RhiirFUN_005998"/>
<dbReference type="EMBL" id="CAGKOT010000019">
    <property type="protein sequence ID" value="CAB5364046.1"/>
    <property type="molecule type" value="Genomic_DNA"/>
</dbReference>
<sequence>MEKIKTNLIENNGERNIDKFETDDNLFNDQESKLPNHNKPIFICDYPTSSIIELIYYEANRKQHERSYNILSLGNYPLNVNGKIKYSIEWKDHNNISKIISNTRSSSDNWNEASSKVSGVLLFDFNIPDLIEVRENVDVPIIINRKHPYTEVSTSQKNRCLHSLAKDFKTQSTVILKNNNINNSQLRLIELEIDGAKTSNQQIMNSLIPIHNYTIKITSSTLDQSRENLDPPNINSNNAQNNNNDQNGLCSFRSIKDLLNILVPIWKKGSSPILVFGDTIKLKLGGDEHIVIYQYSHVMLTVCLLNEKDEVLKPSNQYCILLYIRKEKYEYLSLAVSQIINELDEIKDGFKDCDDVIWTVELFFSGD</sequence>
<feature type="compositionally biased region" description="Low complexity" evidence="1">
    <location>
        <begin position="233"/>
        <end position="243"/>
    </location>
</feature>
<dbReference type="AlphaFoldDB" id="A0A916E5J4"/>
<accession>A0A916E5J4</accession>
<proteinExistence type="predicted"/>
<feature type="region of interest" description="Disordered" evidence="1">
    <location>
        <begin position="224"/>
        <end position="243"/>
    </location>
</feature>
<protein>
    <submittedName>
        <fullName evidence="2">Uncharacterized protein</fullName>
    </submittedName>
</protein>
<evidence type="ECO:0000313" key="3">
    <source>
        <dbReference type="Proteomes" id="UP000684084"/>
    </source>
</evidence>
<gene>
    <name evidence="2" type="ORF">CHRIB12_LOCUS9787</name>
</gene>